<dbReference type="Gene3D" id="3.50.50.100">
    <property type="match status" value="1"/>
</dbReference>
<dbReference type="SUPFAM" id="SSF51905">
    <property type="entry name" value="FAD/NAD(P)-binding domain"/>
    <property type="match status" value="1"/>
</dbReference>
<dbReference type="PRINTS" id="PR00469">
    <property type="entry name" value="PNDRDTASEII"/>
</dbReference>
<dbReference type="EC" id="1.18.1.-" evidence="8"/>
<dbReference type="InterPro" id="IPR023753">
    <property type="entry name" value="FAD/NAD-binding_dom"/>
</dbReference>
<proteinExistence type="inferred from homology"/>
<feature type="region of interest" description="Disordered" evidence="6">
    <location>
        <begin position="380"/>
        <end position="401"/>
    </location>
</feature>
<dbReference type="PRINTS" id="PR00368">
    <property type="entry name" value="FADPNR"/>
</dbReference>
<evidence type="ECO:0000256" key="6">
    <source>
        <dbReference type="SAM" id="MobiDB-lite"/>
    </source>
</evidence>
<accession>A0AAI8XRE5</accession>
<evidence type="ECO:0000256" key="4">
    <source>
        <dbReference type="ARBA" id="ARBA00022827"/>
    </source>
</evidence>
<sequence>MTAHNATQHTTKVVVIGGGYSGTLAANHLRMRGDIDITLVNPRPRFVERIRLHQLVAGTHEATADYGPLLGEDIKLVVDTAIRIDVTNRTVELANRPALEYDYVIYAVGSTGQVPASVPGAAEHAYPLAEFEQAQRLRAVIEDLHPDAPLTVVGAGLTGIEAATELAEQGHNVTLVCGGRLGPYLSEPGRRSVAKALRKLGVTVLETDVVSEVRPHAVVFADGAVRPSAATIWTAGFGVPDLATASGLHTDEIGRLLTDETLTSVDDPRIVAAGDCASPSGVPLRMSCQSASPLGAQAANTILSRVAGTTPAVIDQAFSGACISLGRKSGILQFARKDDTAVNVQFRGRVVASVKEAVCKGTLWALRREAAKPGSAVWLKGGPRPEQAVGTQGDGMNRVAG</sequence>
<evidence type="ECO:0000259" key="7">
    <source>
        <dbReference type="Pfam" id="PF07992"/>
    </source>
</evidence>
<dbReference type="PANTHER" id="PTHR42913">
    <property type="entry name" value="APOPTOSIS-INDUCING FACTOR 1"/>
    <property type="match status" value="1"/>
</dbReference>
<keyword evidence="3" id="KW-0285">Flavoprotein</keyword>
<evidence type="ECO:0000256" key="3">
    <source>
        <dbReference type="ARBA" id="ARBA00022630"/>
    </source>
</evidence>
<comment type="cofactor">
    <cofactor evidence="1">
        <name>FAD</name>
        <dbReference type="ChEBI" id="CHEBI:57692"/>
    </cofactor>
</comment>
<protein>
    <submittedName>
        <fullName evidence="8">Nitric oxide reductase FlRd-NAD(+) reductase</fullName>
        <ecNumber evidence="8">1.18.1.-</ecNumber>
    </submittedName>
</protein>
<organism evidence="8 9">
    <name type="scientific">Mycolicibacterium mageritense</name>
    <name type="common">Mycobacterium mageritense</name>
    <dbReference type="NCBI Taxonomy" id="53462"/>
    <lineage>
        <taxon>Bacteria</taxon>
        <taxon>Bacillati</taxon>
        <taxon>Actinomycetota</taxon>
        <taxon>Actinomycetes</taxon>
        <taxon>Mycobacteriales</taxon>
        <taxon>Mycobacteriaceae</taxon>
        <taxon>Mycolicibacterium</taxon>
    </lineage>
</organism>
<evidence type="ECO:0000256" key="1">
    <source>
        <dbReference type="ARBA" id="ARBA00001974"/>
    </source>
</evidence>
<gene>
    <name evidence="8" type="primary">norW</name>
    <name evidence="8" type="ORF">hbim_05950</name>
</gene>
<dbReference type="Proteomes" id="UP001241092">
    <property type="component" value="Chromosome"/>
</dbReference>
<dbReference type="Pfam" id="PF07992">
    <property type="entry name" value="Pyr_redox_2"/>
    <property type="match status" value="1"/>
</dbReference>
<reference evidence="8" key="1">
    <citation type="submission" date="2023-03" db="EMBL/GenBank/DDBJ databases">
        <title>Draft genome sequence of a Mycolicibacterium mageritense strain H4_3_1 isolated from a hybrid biological-inorganic system reactor.</title>
        <authorList>
            <person name="Feng X."/>
            <person name="Kazama D."/>
            <person name="Sato K."/>
            <person name="Kobayashi H."/>
        </authorList>
    </citation>
    <scope>NUCLEOTIDE SEQUENCE</scope>
    <source>
        <strain evidence="8">H4_3_1</strain>
    </source>
</reference>
<keyword evidence="4" id="KW-0274">FAD</keyword>
<dbReference type="InterPro" id="IPR036188">
    <property type="entry name" value="FAD/NAD-bd_sf"/>
</dbReference>
<feature type="domain" description="FAD/NAD(P)-binding" evidence="7">
    <location>
        <begin position="12"/>
        <end position="282"/>
    </location>
</feature>
<dbReference type="EMBL" id="AP027452">
    <property type="protein sequence ID" value="BDY31992.1"/>
    <property type="molecule type" value="Genomic_DNA"/>
</dbReference>
<dbReference type="RefSeq" id="WP_286212132.1">
    <property type="nucleotide sequence ID" value="NZ_AP027452.1"/>
</dbReference>
<dbReference type="AlphaFoldDB" id="A0AAI8XRE5"/>
<evidence type="ECO:0000256" key="5">
    <source>
        <dbReference type="ARBA" id="ARBA00023002"/>
    </source>
</evidence>
<evidence type="ECO:0000313" key="9">
    <source>
        <dbReference type="Proteomes" id="UP001241092"/>
    </source>
</evidence>
<evidence type="ECO:0000313" key="8">
    <source>
        <dbReference type="EMBL" id="BDY31992.1"/>
    </source>
</evidence>
<comment type="similarity">
    <text evidence="2">Belongs to the NADH dehydrogenase family.</text>
</comment>
<name>A0AAI8XRE5_MYCME</name>
<keyword evidence="5 8" id="KW-0560">Oxidoreductase</keyword>
<dbReference type="GO" id="GO:0003955">
    <property type="term" value="F:NAD(P)H dehydrogenase (quinone) activity"/>
    <property type="evidence" value="ECO:0007669"/>
    <property type="project" value="TreeGrafter"/>
</dbReference>
<dbReference type="InterPro" id="IPR051169">
    <property type="entry name" value="NADH-Q_oxidoreductase"/>
</dbReference>
<evidence type="ECO:0000256" key="2">
    <source>
        <dbReference type="ARBA" id="ARBA00005272"/>
    </source>
</evidence>
<dbReference type="PANTHER" id="PTHR42913:SF3">
    <property type="entry name" value="64 KDA MITOCHONDRIAL NADH DEHYDROGENASE (EUROFUNG)"/>
    <property type="match status" value="1"/>
</dbReference>
<dbReference type="GO" id="GO:0019646">
    <property type="term" value="P:aerobic electron transport chain"/>
    <property type="evidence" value="ECO:0007669"/>
    <property type="project" value="TreeGrafter"/>
</dbReference>